<reference evidence="1" key="1">
    <citation type="journal article" date="2022" name="bioRxiv">
        <title>Sequencing and chromosome-scale assembly of the giantPleurodeles waltlgenome.</title>
        <authorList>
            <person name="Brown T."/>
            <person name="Elewa A."/>
            <person name="Iarovenko S."/>
            <person name="Subramanian E."/>
            <person name="Araus A.J."/>
            <person name="Petzold A."/>
            <person name="Susuki M."/>
            <person name="Suzuki K.-i.T."/>
            <person name="Hayashi T."/>
            <person name="Toyoda A."/>
            <person name="Oliveira C."/>
            <person name="Osipova E."/>
            <person name="Leigh N.D."/>
            <person name="Simon A."/>
            <person name="Yun M.H."/>
        </authorList>
    </citation>
    <scope>NUCLEOTIDE SEQUENCE</scope>
    <source>
        <strain evidence="1">20211129_DDA</strain>
        <tissue evidence="1">Liver</tissue>
    </source>
</reference>
<proteinExistence type="predicted"/>
<gene>
    <name evidence="1" type="ORF">NDU88_003923</name>
</gene>
<dbReference type="EMBL" id="JANPWB010000008">
    <property type="protein sequence ID" value="KAJ1163465.1"/>
    <property type="molecule type" value="Genomic_DNA"/>
</dbReference>
<accession>A0AAV7SHA5</accession>
<sequence>MFTWHDSKKPGATANSGPHLDPRFIQWVSMQAAHLGPPLPWLSRGRLCLHPCADLQGWALFLSRYPLVLSAQDVSGADKRARAAPLRVPVVAPYAILISSPKRDRFQQD</sequence>
<organism evidence="1 2">
    <name type="scientific">Pleurodeles waltl</name>
    <name type="common">Iberian ribbed newt</name>
    <dbReference type="NCBI Taxonomy" id="8319"/>
    <lineage>
        <taxon>Eukaryota</taxon>
        <taxon>Metazoa</taxon>
        <taxon>Chordata</taxon>
        <taxon>Craniata</taxon>
        <taxon>Vertebrata</taxon>
        <taxon>Euteleostomi</taxon>
        <taxon>Amphibia</taxon>
        <taxon>Batrachia</taxon>
        <taxon>Caudata</taxon>
        <taxon>Salamandroidea</taxon>
        <taxon>Salamandridae</taxon>
        <taxon>Pleurodelinae</taxon>
        <taxon>Pleurodeles</taxon>
    </lineage>
</organism>
<keyword evidence="2" id="KW-1185">Reference proteome</keyword>
<dbReference type="AlphaFoldDB" id="A0AAV7SHA5"/>
<protein>
    <submittedName>
        <fullName evidence="1">Uncharacterized protein</fullName>
    </submittedName>
</protein>
<comment type="caution">
    <text evidence="1">The sequence shown here is derived from an EMBL/GenBank/DDBJ whole genome shotgun (WGS) entry which is preliminary data.</text>
</comment>
<evidence type="ECO:0000313" key="1">
    <source>
        <dbReference type="EMBL" id="KAJ1163465.1"/>
    </source>
</evidence>
<evidence type="ECO:0000313" key="2">
    <source>
        <dbReference type="Proteomes" id="UP001066276"/>
    </source>
</evidence>
<name>A0AAV7SHA5_PLEWA</name>
<dbReference type="Proteomes" id="UP001066276">
    <property type="component" value="Chromosome 4_2"/>
</dbReference>